<accession>A0ABQ2WFM3</accession>
<comment type="caution">
    <text evidence="11">The sequence shown here is derived from an EMBL/GenBank/DDBJ whole genome shotgun (WGS) entry which is preliminary data.</text>
</comment>
<dbReference type="PROSITE" id="PS50885">
    <property type="entry name" value="HAMP"/>
    <property type="match status" value="1"/>
</dbReference>
<evidence type="ECO:0000313" key="11">
    <source>
        <dbReference type="EMBL" id="GGW50251.1"/>
    </source>
</evidence>
<dbReference type="RefSeq" id="WP_189479672.1">
    <property type="nucleotide sequence ID" value="NZ_BMYR01000001.1"/>
</dbReference>
<evidence type="ECO:0000259" key="10">
    <source>
        <dbReference type="PROSITE" id="PS50885"/>
    </source>
</evidence>
<evidence type="ECO:0000256" key="7">
    <source>
        <dbReference type="PROSITE-ProRule" id="PRU00284"/>
    </source>
</evidence>
<evidence type="ECO:0000256" key="1">
    <source>
        <dbReference type="ARBA" id="ARBA00004141"/>
    </source>
</evidence>
<dbReference type="Proteomes" id="UP000634667">
    <property type="component" value="Unassembled WGS sequence"/>
</dbReference>
<gene>
    <name evidence="11" type="ORF">GCM10008111_02640</name>
</gene>
<dbReference type="Pfam" id="PF00015">
    <property type="entry name" value="MCPsignal"/>
    <property type="match status" value="1"/>
</dbReference>
<keyword evidence="4 8" id="KW-0472">Membrane</keyword>
<sequence>MKSLSIIAKIWLVIALAVVAFSAVVTVSIWFTLKNNEAIQKMQDFMYETAKLSSQVRTGFVSLDEFFTQAVTLSDPDLLATAQQNQVRITETLARLKSLNPEWTEALQQLSKDASNYAELSSGIAQRFIDGDVDFDMIQQQVATKTRLYESLSADFLKFEQQSDERFATALSDVSANSERALNVILVLGGVLLVLTASLGHVIANRISQSAQTLGSSLAELASGKGNLASRLPVNSDDELGKVAREFNAFINMLQGSFNELARAVEPLTQSSSHLASGMKELQAMTTEQSHDSETVSQSMAEMQLSVRDISQSANDAARSAETASTLAKQGFDKTSHAVNFSEGLSTEIAQAQSVITELAEKTKNVTQILSSINAIADQTNLLALNAAIEAARAGEHGRGFSVVADEVRNLSTKTAQSVVQVQRVVGELTQNVTKAVNIMQQAVNNAAHSATLAADAGNSIEQISGEVQQISLLNAQIAAATEEQTMVAEQIVSNTSKMISSFTNSKAVQGDVNGIASELRALSESLARISSKFET</sequence>
<dbReference type="PROSITE" id="PS50111">
    <property type="entry name" value="CHEMOTAXIS_TRANSDUC_2"/>
    <property type="match status" value="1"/>
</dbReference>
<dbReference type="InterPro" id="IPR003660">
    <property type="entry name" value="HAMP_dom"/>
</dbReference>
<dbReference type="SMART" id="SM00304">
    <property type="entry name" value="HAMP"/>
    <property type="match status" value="1"/>
</dbReference>
<proteinExistence type="inferred from homology"/>
<evidence type="ECO:0000256" key="8">
    <source>
        <dbReference type="SAM" id="Phobius"/>
    </source>
</evidence>
<dbReference type="PANTHER" id="PTHR32089">
    <property type="entry name" value="METHYL-ACCEPTING CHEMOTAXIS PROTEIN MCPB"/>
    <property type="match status" value="1"/>
</dbReference>
<comment type="similarity">
    <text evidence="6">Belongs to the methyl-accepting chemotaxis (MCP) protein family.</text>
</comment>
<dbReference type="SMART" id="SM00283">
    <property type="entry name" value="MA"/>
    <property type="match status" value="1"/>
</dbReference>
<evidence type="ECO:0000256" key="6">
    <source>
        <dbReference type="ARBA" id="ARBA00029447"/>
    </source>
</evidence>
<dbReference type="PRINTS" id="PR00260">
    <property type="entry name" value="CHEMTRNSDUCR"/>
</dbReference>
<evidence type="ECO:0000256" key="4">
    <source>
        <dbReference type="ARBA" id="ARBA00023136"/>
    </source>
</evidence>
<dbReference type="Gene3D" id="1.10.287.950">
    <property type="entry name" value="Methyl-accepting chemotaxis protein"/>
    <property type="match status" value="1"/>
</dbReference>
<keyword evidence="12" id="KW-1185">Reference proteome</keyword>
<dbReference type="EMBL" id="BMYR01000001">
    <property type="protein sequence ID" value="GGW50251.1"/>
    <property type="molecule type" value="Genomic_DNA"/>
</dbReference>
<dbReference type="SUPFAM" id="SSF58104">
    <property type="entry name" value="Methyl-accepting chemotaxis protein (MCP) signaling domain"/>
    <property type="match status" value="1"/>
</dbReference>
<dbReference type="InterPro" id="IPR004089">
    <property type="entry name" value="MCPsignal_dom"/>
</dbReference>
<name>A0ABQ2WFM3_9ALTE</name>
<feature type="domain" description="HAMP" evidence="10">
    <location>
        <begin position="205"/>
        <end position="259"/>
    </location>
</feature>
<reference evidence="12" key="1">
    <citation type="journal article" date="2019" name="Int. J. Syst. Evol. Microbiol.">
        <title>The Global Catalogue of Microorganisms (GCM) 10K type strain sequencing project: providing services to taxonomists for standard genome sequencing and annotation.</title>
        <authorList>
            <consortium name="The Broad Institute Genomics Platform"/>
            <consortium name="The Broad Institute Genome Sequencing Center for Infectious Disease"/>
            <person name="Wu L."/>
            <person name="Ma J."/>
        </authorList>
    </citation>
    <scope>NUCLEOTIDE SEQUENCE [LARGE SCALE GENOMIC DNA]</scope>
    <source>
        <strain evidence="12">KCTC 23723</strain>
    </source>
</reference>
<keyword evidence="2 8" id="KW-0812">Transmembrane</keyword>
<dbReference type="InterPro" id="IPR004090">
    <property type="entry name" value="Chemotax_Me-accpt_rcpt"/>
</dbReference>
<keyword evidence="5 7" id="KW-0807">Transducer</keyword>
<protein>
    <submittedName>
        <fullName evidence="11">Methyl-accepting chemotaxis protein</fullName>
    </submittedName>
</protein>
<dbReference type="PANTHER" id="PTHR32089:SF119">
    <property type="entry name" value="METHYL-ACCEPTING CHEMOTAXIS PROTEIN CTPL"/>
    <property type="match status" value="1"/>
</dbReference>
<evidence type="ECO:0000259" key="9">
    <source>
        <dbReference type="PROSITE" id="PS50111"/>
    </source>
</evidence>
<dbReference type="CDD" id="cd06225">
    <property type="entry name" value="HAMP"/>
    <property type="match status" value="1"/>
</dbReference>
<keyword evidence="3 8" id="KW-1133">Transmembrane helix</keyword>
<feature type="transmembrane region" description="Helical" evidence="8">
    <location>
        <begin position="181"/>
        <end position="204"/>
    </location>
</feature>
<organism evidence="11 12">
    <name type="scientific">Alishewanella tabrizica</name>
    <dbReference type="NCBI Taxonomy" id="671278"/>
    <lineage>
        <taxon>Bacteria</taxon>
        <taxon>Pseudomonadati</taxon>
        <taxon>Pseudomonadota</taxon>
        <taxon>Gammaproteobacteria</taxon>
        <taxon>Alteromonadales</taxon>
        <taxon>Alteromonadaceae</taxon>
        <taxon>Alishewanella</taxon>
    </lineage>
</organism>
<feature type="domain" description="Methyl-accepting transducer" evidence="9">
    <location>
        <begin position="264"/>
        <end position="500"/>
    </location>
</feature>
<evidence type="ECO:0000256" key="5">
    <source>
        <dbReference type="ARBA" id="ARBA00023224"/>
    </source>
</evidence>
<comment type="subcellular location">
    <subcellularLocation>
        <location evidence="1">Membrane</location>
        <topology evidence="1">Multi-pass membrane protein</topology>
    </subcellularLocation>
</comment>
<evidence type="ECO:0000313" key="12">
    <source>
        <dbReference type="Proteomes" id="UP000634667"/>
    </source>
</evidence>
<feature type="transmembrane region" description="Helical" evidence="8">
    <location>
        <begin position="6"/>
        <end position="33"/>
    </location>
</feature>
<dbReference type="Pfam" id="PF00672">
    <property type="entry name" value="HAMP"/>
    <property type="match status" value="1"/>
</dbReference>
<evidence type="ECO:0000256" key="2">
    <source>
        <dbReference type="ARBA" id="ARBA00022692"/>
    </source>
</evidence>
<evidence type="ECO:0000256" key="3">
    <source>
        <dbReference type="ARBA" id="ARBA00022989"/>
    </source>
</evidence>